<dbReference type="EMBL" id="ABYH01000059">
    <property type="protein sequence ID" value="EEC97712.1"/>
    <property type="molecule type" value="Genomic_DNA"/>
</dbReference>
<sequence>MALLFAKSSRYFYKKELFSCFLFSFSHVYRQTFITFAPILQIEK</sequence>
<evidence type="ECO:0000313" key="1">
    <source>
        <dbReference type="EMBL" id="EEC97712.1"/>
    </source>
</evidence>
<gene>
    <name evidence="1" type="ORF">PRABACTJOHN_00902</name>
</gene>
<comment type="caution">
    <text evidence="1">The sequence shown here is derived from an EMBL/GenBank/DDBJ whole genome shotgun (WGS) entry which is preliminary data.</text>
</comment>
<evidence type="ECO:0000313" key="2">
    <source>
        <dbReference type="Proteomes" id="UP000005510"/>
    </source>
</evidence>
<protein>
    <submittedName>
        <fullName evidence="1">Uncharacterized protein</fullName>
    </submittedName>
</protein>
<organism evidence="1 2">
    <name type="scientific">Parabacteroides johnsonii DSM 18315</name>
    <dbReference type="NCBI Taxonomy" id="537006"/>
    <lineage>
        <taxon>Bacteria</taxon>
        <taxon>Pseudomonadati</taxon>
        <taxon>Bacteroidota</taxon>
        <taxon>Bacteroidia</taxon>
        <taxon>Bacteroidales</taxon>
        <taxon>Tannerellaceae</taxon>
        <taxon>Parabacteroides</taxon>
    </lineage>
</organism>
<accession>B7B7A5</accession>
<dbReference type="HOGENOM" id="CLU_3219690_0_0_10"/>
<dbReference type="STRING" id="537006.PRABACTJOHN_00902"/>
<proteinExistence type="predicted"/>
<name>B7B7A5_9BACT</name>
<dbReference type="AlphaFoldDB" id="B7B7A5"/>
<reference evidence="1 2" key="1">
    <citation type="submission" date="2008-10" db="EMBL/GenBank/DDBJ databases">
        <title>Draft genome sequence of Parabacteroides johnsonii (DSM 18315).</title>
        <authorList>
            <person name="Sudarsanam P."/>
            <person name="Ley R."/>
            <person name="Guruge J."/>
            <person name="Turnbaugh P.J."/>
            <person name="Mahowald M."/>
            <person name="Liep D."/>
            <person name="Gordon J."/>
        </authorList>
    </citation>
    <scope>NUCLEOTIDE SEQUENCE [LARGE SCALE GENOMIC DNA]</scope>
    <source>
        <strain evidence="1 2">DSM 18315</strain>
    </source>
</reference>
<dbReference type="Proteomes" id="UP000005510">
    <property type="component" value="Unassembled WGS sequence"/>
</dbReference>
<reference evidence="1 2" key="2">
    <citation type="submission" date="2008-10" db="EMBL/GenBank/DDBJ databases">
        <authorList>
            <person name="Fulton L."/>
            <person name="Clifton S."/>
            <person name="Fulton B."/>
            <person name="Xu J."/>
            <person name="Minx P."/>
            <person name="Pepin K.H."/>
            <person name="Johnson M."/>
            <person name="Bhonagiri V."/>
            <person name="Nash W.E."/>
            <person name="Mardis E.R."/>
            <person name="Wilson R.K."/>
        </authorList>
    </citation>
    <scope>NUCLEOTIDE SEQUENCE [LARGE SCALE GENOMIC DNA]</scope>
    <source>
        <strain evidence="1 2">DSM 18315</strain>
    </source>
</reference>